<dbReference type="AlphaFoldDB" id="A0A746HCZ3"/>
<evidence type="ECO:0000256" key="1">
    <source>
        <dbReference type="SAM" id="MobiDB-lite"/>
    </source>
</evidence>
<reference evidence="2" key="2">
    <citation type="submission" date="2020-02" db="EMBL/GenBank/DDBJ databases">
        <authorList>
            <consortium name="NCBI Pathogen Detection Project"/>
        </authorList>
    </citation>
    <scope>NUCLEOTIDE SEQUENCE</scope>
    <source>
        <strain evidence="2">CFIAFB20140113</strain>
    </source>
</reference>
<protein>
    <submittedName>
        <fullName evidence="2">PerC family transcriptional regulator</fullName>
    </submittedName>
</protein>
<sequence length="103" mass="11646">MVKDSKAEALEAKGLYRRAATRWQEVMMICAEDDDREWVKQRRDTCLTNVKRPPVKTDDYGDLHKAVTETQHRMGIAQPNGNAFRLNGGKKQRQPTSGGDGSQ</sequence>
<proteinExistence type="predicted"/>
<organism evidence="2">
    <name type="scientific">Salmonella enterica</name>
    <name type="common">Salmonella choleraesuis</name>
    <dbReference type="NCBI Taxonomy" id="28901"/>
    <lineage>
        <taxon>Bacteria</taxon>
        <taxon>Pseudomonadati</taxon>
        <taxon>Pseudomonadota</taxon>
        <taxon>Gammaproteobacteria</taxon>
        <taxon>Enterobacterales</taxon>
        <taxon>Enterobacteriaceae</taxon>
        <taxon>Salmonella</taxon>
    </lineage>
</organism>
<feature type="region of interest" description="Disordered" evidence="1">
    <location>
        <begin position="72"/>
        <end position="103"/>
    </location>
</feature>
<comment type="caution">
    <text evidence="2">The sequence shown here is derived from an EMBL/GenBank/DDBJ whole genome shotgun (WGS) entry which is preliminary data.</text>
</comment>
<dbReference type="InterPro" id="IPR024684">
    <property type="entry name" value="Tscrpt_act_PerC/SfV_Orf40"/>
</dbReference>
<evidence type="ECO:0000313" key="2">
    <source>
        <dbReference type="EMBL" id="HAF3730705.1"/>
    </source>
</evidence>
<gene>
    <name evidence="2" type="ORF">G8D44_001262</name>
</gene>
<dbReference type="Pfam" id="PF06069">
    <property type="entry name" value="PerC"/>
    <property type="match status" value="1"/>
</dbReference>
<dbReference type="EMBL" id="DAAVAT010000003">
    <property type="protein sequence ID" value="HAF3730705.1"/>
    <property type="molecule type" value="Genomic_DNA"/>
</dbReference>
<accession>A0A746HCZ3</accession>
<reference evidence="2" key="1">
    <citation type="journal article" date="2018" name="Genome Biol.">
        <title>SKESA: strategic k-mer extension for scrupulous assemblies.</title>
        <authorList>
            <person name="Souvorov A."/>
            <person name="Agarwala R."/>
            <person name="Lipman D.J."/>
        </authorList>
    </citation>
    <scope>NUCLEOTIDE SEQUENCE</scope>
    <source>
        <strain evidence="2">CFIAFB20140113</strain>
    </source>
</reference>
<name>A0A746HCZ3_SALER</name>